<proteinExistence type="predicted"/>
<accession>A0A9W4SLL3</accession>
<name>A0A9W4SLL3_9GLOM</name>
<dbReference type="Gene3D" id="1.25.10.10">
    <property type="entry name" value="Leucine-rich Repeat Variant"/>
    <property type="match status" value="1"/>
</dbReference>
<dbReference type="AlphaFoldDB" id="A0A9W4SLL3"/>
<gene>
    <name evidence="1" type="ORF">FWILDA_LOCUS6144</name>
</gene>
<evidence type="ECO:0000313" key="1">
    <source>
        <dbReference type="EMBL" id="CAI2173556.1"/>
    </source>
</evidence>
<dbReference type="EMBL" id="CAMKVN010001081">
    <property type="protein sequence ID" value="CAI2173556.1"/>
    <property type="molecule type" value="Genomic_DNA"/>
</dbReference>
<evidence type="ECO:0000313" key="2">
    <source>
        <dbReference type="Proteomes" id="UP001153678"/>
    </source>
</evidence>
<feature type="non-terminal residue" evidence="1">
    <location>
        <position position="135"/>
    </location>
</feature>
<protein>
    <submittedName>
        <fullName evidence="1">5591_t:CDS:1</fullName>
    </submittedName>
</protein>
<comment type="caution">
    <text evidence="1">The sequence shown here is derived from an EMBL/GenBank/DDBJ whole genome shotgun (WGS) entry which is preliminary data.</text>
</comment>
<dbReference type="InterPro" id="IPR011989">
    <property type="entry name" value="ARM-like"/>
</dbReference>
<keyword evidence="2" id="KW-1185">Reference proteome</keyword>
<sequence>MLKNIDSNREINVGGGSYTISSTLSINEIINTKEHSFIFDQNTIIKENRNENVQISQDAMFSTFIHITVSNNTQGVNDDLMEYSFLHPYFPQDGVSGSSYSEGGSLFALGPIHANHGFPAGVIDSSDNSSTSITQ</sequence>
<reference evidence="1" key="1">
    <citation type="submission" date="2022-08" db="EMBL/GenBank/DDBJ databases">
        <authorList>
            <person name="Kallberg Y."/>
            <person name="Tangrot J."/>
            <person name="Rosling A."/>
        </authorList>
    </citation>
    <scope>NUCLEOTIDE SEQUENCE</scope>
    <source>
        <strain evidence="1">Wild A</strain>
    </source>
</reference>
<dbReference type="Proteomes" id="UP001153678">
    <property type="component" value="Unassembled WGS sequence"/>
</dbReference>
<organism evidence="1 2">
    <name type="scientific">Funneliformis geosporum</name>
    <dbReference type="NCBI Taxonomy" id="1117311"/>
    <lineage>
        <taxon>Eukaryota</taxon>
        <taxon>Fungi</taxon>
        <taxon>Fungi incertae sedis</taxon>
        <taxon>Mucoromycota</taxon>
        <taxon>Glomeromycotina</taxon>
        <taxon>Glomeromycetes</taxon>
        <taxon>Glomerales</taxon>
        <taxon>Glomeraceae</taxon>
        <taxon>Funneliformis</taxon>
    </lineage>
</organism>